<dbReference type="Proteomes" id="UP000007259">
    <property type="component" value="Chromosome 20"/>
</dbReference>
<dbReference type="EMBL" id="FR799573">
    <property type="protein sequence ID" value="CBZ26438.1"/>
    <property type="molecule type" value="Genomic_DNA"/>
</dbReference>
<accession>E9AU13</accession>
<protein>
    <recommendedName>
        <fullName evidence="5">Leucine-rich repeat protein (LRRP)</fullName>
    </recommendedName>
</protein>
<dbReference type="AlphaFoldDB" id="E9AU13"/>
<dbReference type="OrthoDB" id="433501at2759"/>
<evidence type="ECO:0000256" key="2">
    <source>
        <dbReference type="ARBA" id="ARBA00022737"/>
    </source>
</evidence>
<dbReference type="InterPro" id="IPR032675">
    <property type="entry name" value="LRR_dom_sf"/>
</dbReference>
<dbReference type="Gene3D" id="3.80.10.10">
    <property type="entry name" value="Ribonuclease Inhibitor"/>
    <property type="match status" value="1"/>
</dbReference>
<evidence type="ECO:0000313" key="3">
    <source>
        <dbReference type="EMBL" id="CBZ26438.1"/>
    </source>
</evidence>
<name>E9AU13_LEIMU</name>
<evidence type="ECO:0000256" key="1">
    <source>
        <dbReference type="ARBA" id="ARBA00022614"/>
    </source>
</evidence>
<evidence type="ECO:0008006" key="5">
    <source>
        <dbReference type="Google" id="ProtNLM"/>
    </source>
</evidence>
<dbReference type="GeneID" id="13448369"/>
<dbReference type="PhylomeDB" id="E9AU13"/>
<dbReference type="SUPFAM" id="SSF52058">
    <property type="entry name" value="L domain-like"/>
    <property type="match status" value="1"/>
</dbReference>
<dbReference type="VEuPathDB" id="TriTrypDB:LmxM.36.5790"/>
<proteinExistence type="predicted"/>
<dbReference type="KEGG" id="lmi:LMXM_36_5790"/>
<sequence>MVAWIRLWRTRKAAKQKTETVNNSQSRTSFLLWRRLTHCDIGALHVAGPRATLTISCYATFLEGSVLSLCFGFRSAATAATHRLASSCLHRVPLAHLTSALANEKASVCWSVAMLHKDAEHRLTEGDCLTASQQYDPQLIFHVPLRRKGYQAIDTRAFVRCGGLRVLDISGNQLRTLSGMESAAPQLTFLNASENSLQDISALVTCAALERCMLEGNKLASVDSLQPLVSLPCLADLVLQRRVPLDNVDVGLGSPQQSSDRLLLLDNPVCRDAVAYREQFLPRVSHVRWVDGMSTYLRASSLAESTTTESNDAMANSTQAIVGAAIGSFQSIRVQMTTTMEEETALQRQLERAADRCKPSTMATEERMP</sequence>
<keyword evidence="1" id="KW-0433">Leucine-rich repeat</keyword>
<keyword evidence="4" id="KW-1185">Reference proteome</keyword>
<gene>
    <name evidence="3" type="ORF">LMXM_36_5790</name>
</gene>
<dbReference type="PANTHER" id="PTHR18849:SF19">
    <property type="entry name" value="LEUCINE-RICH REPEAT PROTEIN (LRRP)"/>
    <property type="match status" value="1"/>
</dbReference>
<dbReference type="PROSITE" id="PS51450">
    <property type="entry name" value="LRR"/>
    <property type="match status" value="2"/>
</dbReference>
<dbReference type="InterPro" id="IPR001611">
    <property type="entry name" value="Leu-rich_rpt"/>
</dbReference>
<dbReference type="OMA" id="QSIRVQM"/>
<dbReference type="PANTHER" id="PTHR18849">
    <property type="entry name" value="LEUCINE RICH REPEAT PROTEIN"/>
    <property type="match status" value="1"/>
</dbReference>
<organism evidence="3 4">
    <name type="scientific">Leishmania mexicana (strain MHOM/GT/2001/U1103)</name>
    <dbReference type="NCBI Taxonomy" id="929439"/>
    <lineage>
        <taxon>Eukaryota</taxon>
        <taxon>Discoba</taxon>
        <taxon>Euglenozoa</taxon>
        <taxon>Kinetoplastea</taxon>
        <taxon>Metakinetoplastina</taxon>
        <taxon>Trypanosomatida</taxon>
        <taxon>Trypanosomatidae</taxon>
        <taxon>Leishmaniinae</taxon>
        <taxon>Leishmania</taxon>
    </lineage>
</organism>
<dbReference type="RefSeq" id="XP_003874937.1">
    <property type="nucleotide sequence ID" value="XM_003874888.1"/>
</dbReference>
<evidence type="ECO:0000313" key="4">
    <source>
        <dbReference type="Proteomes" id="UP000007259"/>
    </source>
</evidence>
<reference evidence="3 4" key="1">
    <citation type="journal article" date="2011" name="Genome Res.">
        <title>Chromosome and gene copy number variation allow major structural change between species and strains of Leishmania.</title>
        <authorList>
            <person name="Rogers M.B."/>
            <person name="Hilley J.D."/>
            <person name="Dickens N.J."/>
            <person name="Wilkes J."/>
            <person name="Bates P.A."/>
            <person name="Depledge D.P."/>
            <person name="Harris D."/>
            <person name="Her Y."/>
            <person name="Herzyk P."/>
            <person name="Imamura H."/>
            <person name="Otto T.D."/>
            <person name="Sanders M."/>
            <person name="Seeger K."/>
            <person name="Dujardin J.C."/>
            <person name="Berriman M."/>
            <person name="Smith D.F."/>
            <person name="Hertz-Fowler C."/>
            <person name="Mottram J.C."/>
        </authorList>
    </citation>
    <scope>NUCLEOTIDE SEQUENCE [LARGE SCALE GENOMIC DNA]</scope>
    <source>
        <strain evidence="3 4">MHOM/GT/2001/U1103</strain>
    </source>
</reference>
<keyword evidence="2" id="KW-0677">Repeat</keyword>